<sequence length="404" mass="44236">MADAVVQLYCGVKNDGWGKKGKDSMAAQLWSKTPGKDNKIDESQHYSEMWMGTYPSNPSHLVSTGEPLADYIKKNPQLVGKAILDRHGAEIPFLPKILSISKALPLQIHPDLKLAEKLHKQDPKKFGDTNHKPEIAVALSNFELFAGWKPLQDIQALLKLKPLEQFVPQTSNFDDETLRQVCINLLSTAPDNVERTIKELQSLPESQFGTETHIPGLLDRLSKQYSASDNGNLVATLLMNYLTLGPGDSVYVPADSIHAYLSGDIVECMARSDNVINTGFCPVAERDSVELFGRALTFVPHDAQSALLPRKKSDKGLQGRTEVYAPPISEFSVLVTTLGAGQTETHQAILGPSLMVVTKGCGSMKIPGDQTVELKEGFVFFVGQGVALDLKTEKGMAVYRAYAE</sequence>
<dbReference type="InterPro" id="IPR014710">
    <property type="entry name" value="RmlC-like_jellyroll"/>
</dbReference>
<dbReference type="GO" id="GO:0009298">
    <property type="term" value="P:GDP-mannose biosynthetic process"/>
    <property type="evidence" value="ECO:0007669"/>
    <property type="project" value="UniProtKB-UniPathway"/>
</dbReference>
<dbReference type="PANTHER" id="PTHR10309">
    <property type="entry name" value="MANNOSE-6-PHOSPHATE ISOMERASE"/>
    <property type="match status" value="1"/>
</dbReference>
<dbReference type="GO" id="GO:0005975">
    <property type="term" value="P:carbohydrate metabolic process"/>
    <property type="evidence" value="ECO:0007669"/>
    <property type="project" value="InterPro"/>
</dbReference>
<dbReference type="HOGENOM" id="CLU_026967_0_1_1"/>
<dbReference type="PhylomeDB" id="S7ZPP3"/>
<dbReference type="Gene3D" id="1.10.441.10">
    <property type="entry name" value="Phosphomannose Isomerase, domain 2"/>
    <property type="match status" value="1"/>
</dbReference>
<dbReference type="Pfam" id="PF20511">
    <property type="entry name" value="PMI_typeI_cat"/>
    <property type="match status" value="1"/>
</dbReference>
<feature type="binding site" evidence="12">
    <location>
        <position position="258"/>
    </location>
    <ligand>
        <name>Zn(2+)</name>
        <dbReference type="ChEBI" id="CHEBI:29105"/>
    </ligand>
</feature>
<evidence type="ECO:0000256" key="6">
    <source>
        <dbReference type="ARBA" id="ARBA00018236"/>
    </source>
</evidence>
<gene>
    <name evidence="14" type="ORF">PDE_05573</name>
</gene>
<dbReference type="GO" id="GO:0005829">
    <property type="term" value="C:cytosol"/>
    <property type="evidence" value="ECO:0007669"/>
    <property type="project" value="TreeGrafter"/>
</dbReference>
<dbReference type="SUPFAM" id="SSF51182">
    <property type="entry name" value="RmlC-like cupins"/>
    <property type="match status" value="1"/>
</dbReference>
<comment type="similarity">
    <text evidence="4">Belongs to the mannose-6-phosphate isomerase type 1 family.</text>
</comment>
<organism evidence="14 15">
    <name type="scientific">Penicillium oxalicum (strain 114-2 / CGMCC 5302)</name>
    <name type="common">Penicillium decumbens</name>
    <dbReference type="NCBI Taxonomy" id="933388"/>
    <lineage>
        <taxon>Eukaryota</taxon>
        <taxon>Fungi</taxon>
        <taxon>Dikarya</taxon>
        <taxon>Ascomycota</taxon>
        <taxon>Pezizomycotina</taxon>
        <taxon>Eurotiomycetes</taxon>
        <taxon>Eurotiomycetidae</taxon>
        <taxon>Eurotiales</taxon>
        <taxon>Aspergillaceae</taxon>
        <taxon>Penicillium</taxon>
    </lineage>
</organism>
<dbReference type="GO" id="GO:0008270">
    <property type="term" value="F:zinc ion binding"/>
    <property type="evidence" value="ECO:0007669"/>
    <property type="project" value="InterPro"/>
</dbReference>
<evidence type="ECO:0000256" key="4">
    <source>
        <dbReference type="ARBA" id="ARBA00010772"/>
    </source>
</evidence>
<dbReference type="PRINTS" id="PR00714">
    <property type="entry name" value="MAN6PISMRASE"/>
</dbReference>
<comment type="function">
    <text evidence="2">Involved in the synthesis of the GDP-mannose and dolichol-phosphate-mannose required for a number of critical mannosyl transfer reactions.</text>
</comment>
<accession>S7ZPP3</accession>
<comment type="catalytic activity">
    <reaction evidence="1">
        <text>D-mannose 6-phosphate = D-fructose 6-phosphate</text>
        <dbReference type="Rhea" id="RHEA:12356"/>
        <dbReference type="ChEBI" id="CHEBI:58735"/>
        <dbReference type="ChEBI" id="CHEBI:61527"/>
        <dbReference type="EC" id="5.3.1.8"/>
    </reaction>
</comment>
<dbReference type="InterPro" id="IPR001250">
    <property type="entry name" value="Man6P_Isoase-1"/>
</dbReference>
<protein>
    <recommendedName>
        <fullName evidence="6">Mannose-6-phosphate isomerase</fullName>
        <ecNumber evidence="5">5.3.1.8</ecNumber>
    </recommendedName>
    <alternativeName>
        <fullName evidence="10">Phosphohexomutase</fullName>
    </alternativeName>
    <alternativeName>
        <fullName evidence="11">Phosphomannose isomerase</fullName>
    </alternativeName>
</protein>
<evidence type="ECO:0000256" key="2">
    <source>
        <dbReference type="ARBA" id="ARBA00002564"/>
    </source>
</evidence>
<dbReference type="OrthoDB" id="6605218at2759"/>
<evidence type="ECO:0000256" key="7">
    <source>
        <dbReference type="ARBA" id="ARBA00022723"/>
    </source>
</evidence>
<dbReference type="EC" id="5.3.1.8" evidence="5"/>
<evidence type="ECO:0000256" key="1">
    <source>
        <dbReference type="ARBA" id="ARBA00000757"/>
    </source>
</evidence>
<evidence type="ECO:0000256" key="3">
    <source>
        <dbReference type="ARBA" id="ARBA00004666"/>
    </source>
</evidence>
<dbReference type="InterPro" id="IPR016305">
    <property type="entry name" value="Mannose-6-P_Isomerase"/>
</dbReference>
<dbReference type="InterPro" id="IPR046457">
    <property type="entry name" value="PMI_typeI_cat"/>
</dbReference>
<reference evidence="14 15" key="1">
    <citation type="journal article" date="2013" name="PLoS ONE">
        <title>Genomic and secretomic analyses reveal unique features of the lignocellulolytic enzyme system of Penicillium decumbens.</title>
        <authorList>
            <person name="Liu G."/>
            <person name="Zhang L."/>
            <person name="Wei X."/>
            <person name="Zou G."/>
            <person name="Qin Y."/>
            <person name="Ma L."/>
            <person name="Li J."/>
            <person name="Zheng H."/>
            <person name="Wang S."/>
            <person name="Wang C."/>
            <person name="Xun L."/>
            <person name="Zhao G.-P."/>
            <person name="Zhou Z."/>
            <person name="Qu Y."/>
        </authorList>
    </citation>
    <scope>NUCLEOTIDE SEQUENCE [LARGE SCALE GENOMIC DNA]</scope>
    <source>
        <strain evidence="15">114-2 / CGMCC 5302</strain>
    </source>
</reference>
<evidence type="ECO:0000259" key="13">
    <source>
        <dbReference type="Pfam" id="PF20511"/>
    </source>
</evidence>
<dbReference type="STRING" id="933388.S7ZPP3"/>
<evidence type="ECO:0000256" key="8">
    <source>
        <dbReference type="ARBA" id="ARBA00022833"/>
    </source>
</evidence>
<dbReference type="InterPro" id="IPR011051">
    <property type="entry name" value="RmlC_Cupin_sf"/>
</dbReference>
<dbReference type="Proteomes" id="UP000019376">
    <property type="component" value="Unassembled WGS sequence"/>
</dbReference>
<dbReference type="Gene3D" id="2.60.120.10">
    <property type="entry name" value="Jelly Rolls"/>
    <property type="match status" value="2"/>
</dbReference>
<evidence type="ECO:0000313" key="14">
    <source>
        <dbReference type="EMBL" id="EPS30621.1"/>
    </source>
</evidence>
<dbReference type="PANTHER" id="PTHR10309:SF4">
    <property type="entry name" value="MANNOSE-6-PHOSPHATE ISOMERASE"/>
    <property type="match status" value="1"/>
</dbReference>
<dbReference type="EMBL" id="KB644412">
    <property type="protein sequence ID" value="EPS30621.1"/>
    <property type="molecule type" value="Genomic_DNA"/>
</dbReference>
<evidence type="ECO:0000313" key="15">
    <source>
        <dbReference type="Proteomes" id="UP000019376"/>
    </source>
</evidence>
<dbReference type="NCBIfam" id="TIGR00218">
    <property type="entry name" value="manA"/>
    <property type="match status" value="1"/>
</dbReference>
<feature type="binding site" evidence="12">
    <location>
        <position position="107"/>
    </location>
    <ligand>
        <name>Zn(2+)</name>
        <dbReference type="ChEBI" id="CHEBI:29105"/>
    </ligand>
</feature>
<comment type="cofactor">
    <cofactor evidence="12">
        <name>Zn(2+)</name>
        <dbReference type="ChEBI" id="CHEBI:29105"/>
    </cofactor>
    <text evidence="12">Binds 1 zinc ion per subunit.</text>
</comment>
<dbReference type="PIRSF" id="PIRSF001480">
    <property type="entry name" value="Mannose-6-phosphate_isomerase"/>
    <property type="match status" value="1"/>
</dbReference>
<dbReference type="UniPathway" id="UPA00126">
    <property type="reaction ID" value="UER00423"/>
</dbReference>
<dbReference type="GO" id="GO:0004476">
    <property type="term" value="F:mannose-6-phosphate isomerase activity"/>
    <property type="evidence" value="ECO:0007669"/>
    <property type="project" value="UniProtKB-EC"/>
</dbReference>
<keyword evidence="15" id="KW-1185">Reference proteome</keyword>
<evidence type="ECO:0000256" key="12">
    <source>
        <dbReference type="PIRSR" id="PIRSR001480-2"/>
    </source>
</evidence>
<keyword evidence="8 12" id="KW-0862">Zinc</keyword>
<evidence type="ECO:0000256" key="11">
    <source>
        <dbReference type="ARBA" id="ARBA00030762"/>
    </source>
</evidence>
<feature type="binding site" evidence="12">
    <location>
        <position position="134"/>
    </location>
    <ligand>
        <name>Zn(2+)</name>
        <dbReference type="ChEBI" id="CHEBI:29105"/>
    </ligand>
</feature>
<feature type="binding site" evidence="12">
    <location>
        <position position="109"/>
    </location>
    <ligand>
        <name>Zn(2+)</name>
        <dbReference type="ChEBI" id="CHEBI:29105"/>
    </ligand>
</feature>
<proteinExistence type="inferred from homology"/>
<keyword evidence="9" id="KW-0413">Isomerase</keyword>
<dbReference type="CDD" id="cd07011">
    <property type="entry name" value="cupin_PMI_type_I_N"/>
    <property type="match status" value="1"/>
</dbReference>
<evidence type="ECO:0000256" key="10">
    <source>
        <dbReference type="ARBA" id="ARBA00029741"/>
    </source>
</evidence>
<evidence type="ECO:0000256" key="9">
    <source>
        <dbReference type="ARBA" id="ARBA00023235"/>
    </source>
</evidence>
<dbReference type="AlphaFoldDB" id="S7ZPP3"/>
<feature type="domain" description="Phosphomannose isomerase type I catalytic" evidence="13">
    <location>
        <begin position="6"/>
        <end position="151"/>
    </location>
</feature>
<dbReference type="eggNOG" id="KOG2757">
    <property type="taxonomic scope" value="Eukaryota"/>
</dbReference>
<comment type="pathway">
    <text evidence="3">Nucleotide-sugar biosynthesis; GDP-alpha-D-mannose biosynthesis; alpha-D-mannose 1-phosphate from D-fructose 6-phosphate: step 1/2.</text>
</comment>
<keyword evidence="7 12" id="KW-0479">Metal-binding</keyword>
<evidence type="ECO:0000256" key="5">
    <source>
        <dbReference type="ARBA" id="ARBA00011956"/>
    </source>
</evidence>
<name>S7ZPP3_PENO1</name>